<dbReference type="Gene3D" id="3.10.50.40">
    <property type="match status" value="1"/>
</dbReference>
<accession>A0A6P1Y284</accession>
<dbReference type="SUPFAM" id="SSF54534">
    <property type="entry name" value="FKBP-like"/>
    <property type="match status" value="1"/>
</dbReference>
<feature type="domain" description="PpiC" evidence="3">
    <location>
        <begin position="222"/>
        <end position="321"/>
    </location>
</feature>
<dbReference type="PANTHER" id="PTHR47245:SF2">
    <property type="entry name" value="PEPTIDYL-PROLYL CIS-TRANS ISOMERASE HP_0175-RELATED"/>
    <property type="match status" value="1"/>
</dbReference>
<dbReference type="AlphaFoldDB" id="A0A6P1Y284"/>
<dbReference type="PANTHER" id="PTHR47245">
    <property type="entry name" value="PEPTIDYLPROLYL ISOMERASE"/>
    <property type="match status" value="1"/>
</dbReference>
<feature type="transmembrane region" description="Helical" evidence="2">
    <location>
        <begin position="9"/>
        <end position="31"/>
    </location>
</feature>
<evidence type="ECO:0000313" key="5">
    <source>
        <dbReference type="Proteomes" id="UP000464374"/>
    </source>
</evidence>
<sequence>MAGFKKNTLAIGSIIILVFSVIAFVFVPAAGGQSNDGSKTMIGKWKNKQLDYTADGLFFREYQQLHRSAELRGYLRNDNNNKAQQEFIERQIMRTAFNSSMIQLAAREEALNAGFYLPNKNINKALISFYTDSTGAYSEKLYNRTSEQQRLANRRQVIDYLTAQRYIEDNFGTYDNIFGLKTSSAETAFVQKMAEKERIFKYVVFEESQFPQDKIRAYGEEHAEMFAEHNLLMLTFASQEDANKTAQALQKGEITFEDAVVTNSTKMGTDANGKLLSPYRTTVNRTFPESKDLDTVLKLGVDEMSPVVKTSSGYAIVKCTAPAKAADFTLPETQDRVLSYMKSNERGIIEDYLEQKAKTFIEAAKIGGFAHEASINDLVVQTSNPITLNYGNAAILPQISYQSDSFFTAGVRNETFFKKAFALKQGEISDPILLGANVLVLQLDEEKNSSEETQNNIANSYRQFASVWYYEYPLAMLAYQQLSWGQQTFIDFVLNSKNFTDNFNAVFNQKD</sequence>
<reference evidence="4 5" key="1">
    <citation type="submission" date="2020-01" db="EMBL/GenBank/DDBJ databases">
        <title>Complete genome sequence of a human oral phylogroup 1 Treponema sp. strain ATCC 700766, originally isolated from periodontitis dental plaque.</title>
        <authorList>
            <person name="Chan Y."/>
            <person name="Huo Y.-B."/>
            <person name="Yu X.-L."/>
            <person name="Zeng H."/>
            <person name="Leung W.-K."/>
            <person name="Watt R.M."/>
        </authorList>
    </citation>
    <scope>NUCLEOTIDE SEQUENCE [LARGE SCALE GENOMIC DNA]</scope>
    <source>
        <strain evidence="4 5">OMZ 804</strain>
    </source>
</reference>
<keyword evidence="1" id="KW-0697">Rotamase</keyword>
<dbReference type="EMBL" id="CP048020">
    <property type="protein sequence ID" value="QHX43273.1"/>
    <property type="molecule type" value="Genomic_DNA"/>
</dbReference>
<evidence type="ECO:0000259" key="3">
    <source>
        <dbReference type="PROSITE" id="PS50198"/>
    </source>
</evidence>
<evidence type="ECO:0000313" key="4">
    <source>
        <dbReference type="EMBL" id="QHX43273.1"/>
    </source>
</evidence>
<keyword evidence="1 4" id="KW-0413">Isomerase</keyword>
<dbReference type="Pfam" id="PF13145">
    <property type="entry name" value="Rotamase_2"/>
    <property type="match status" value="1"/>
</dbReference>
<gene>
    <name evidence="4" type="ORF">GWP43_07220</name>
</gene>
<dbReference type="GO" id="GO:0003755">
    <property type="term" value="F:peptidyl-prolyl cis-trans isomerase activity"/>
    <property type="evidence" value="ECO:0007669"/>
    <property type="project" value="UniProtKB-KW"/>
</dbReference>
<dbReference type="InterPro" id="IPR000297">
    <property type="entry name" value="PPIase_PpiC"/>
</dbReference>
<dbReference type="Proteomes" id="UP000464374">
    <property type="component" value="Chromosome"/>
</dbReference>
<dbReference type="RefSeq" id="WP_162663601.1">
    <property type="nucleotide sequence ID" value="NZ_CP048020.1"/>
</dbReference>
<dbReference type="KEGG" id="trz:GWP43_07220"/>
<name>A0A6P1Y284_9SPIR</name>
<keyword evidence="2" id="KW-0812">Transmembrane</keyword>
<protein>
    <submittedName>
        <fullName evidence="4">Peptidyl-prolyl cis-trans isomerase</fullName>
    </submittedName>
</protein>
<dbReference type="InterPro" id="IPR050245">
    <property type="entry name" value="PrsA_foldase"/>
</dbReference>
<keyword evidence="2" id="KW-1133">Transmembrane helix</keyword>
<proteinExistence type="predicted"/>
<dbReference type="InterPro" id="IPR046357">
    <property type="entry name" value="PPIase_dom_sf"/>
</dbReference>
<keyword evidence="2" id="KW-0472">Membrane</keyword>
<evidence type="ECO:0000256" key="2">
    <source>
        <dbReference type="SAM" id="Phobius"/>
    </source>
</evidence>
<dbReference type="PROSITE" id="PS50198">
    <property type="entry name" value="PPIC_PPIASE_2"/>
    <property type="match status" value="1"/>
</dbReference>
<organism evidence="4 5">
    <name type="scientific">Treponema vincentii</name>
    <dbReference type="NCBI Taxonomy" id="69710"/>
    <lineage>
        <taxon>Bacteria</taxon>
        <taxon>Pseudomonadati</taxon>
        <taxon>Spirochaetota</taxon>
        <taxon>Spirochaetia</taxon>
        <taxon>Spirochaetales</taxon>
        <taxon>Treponemataceae</taxon>
        <taxon>Treponema</taxon>
    </lineage>
</organism>
<evidence type="ECO:0000256" key="1">
    <source>
        <dbReference type="PROSITE-ProRule" id="PRU00278"/>
    </source>
</evidence>